<dbReference type="EMBL" id="LT607756">
    <property type="protein sequence ID" value="SCG86033.1"/>
    <property type="molecule type" value="Genomic_DNA"/>
</dbReference>
<protein>
    <submittedName>
        <fullName evidence="2">Region of a membrane-bound protein predicted to be embedded in the membrane</fullName>
    </submittedName>
</protein>
<accession>A0A1D3L3A1</accession>
<evidence type="ECO:0000256" key="1">
    <source>
        <dbReference type="SAM" id="Phobius"/>
    </source>
</evidence>
<dbReference type="Proteomes" id="UP000094707">
    <property type="component" value="Chromosome I"/>
</dbReference>
<organism evidence="2 3">
    <name type="scientific">Methanobacterium congolense</name>
    <dbReference type="NCBI Taxonomy" id="118062"/>
    <lineage>
        <taxon>Archaea</taxon>
        <taxon>Methanobacteriati</taxon>
        <taxon>Methanobacteriota</taxon>
        <taxon>Methanomada group</taxon>
        <taxon>Methanobacteria</taxon>
        <taxon>Methanobacteriales</taxon>
        <taxon>Methanobacteriaceae</taxon>
        <taxon>Methanobacterium</taxon>
    </lineage>
</organism>
<reference evidence="2 3" key="1">
    <citation type="submission" date="2016-08" db="EMBL/GenBank/DDBJ databases">
        <authorList>
            <person name="Seilhamer J.J."/>
        </authorList>
    </citation>
    <scope>NUCLEOTIDE SEQUENCE [LARGE SCALE GENOMIC DNA]</scope>
    <source>
        <strain evidence="2">Buetzberg</strain>
    </source>
</reference>
<gene>
    <name evidence="2" type="ORF">MCBB_1477</name>
</gene>
<name>A0A1D3L3A1_9EURY</name>
<sequence>MKILNKKNTEKKPYLKKKILVFVVIIAVIITVYAIFWGHALYRPFEDFKGPVYIPKGYNLTDNLTTDNERIFEYSGNGTFWVGLIKDPNKKELNETLNPFADDSQNINETNEIITVNGHNVTFKVHEMSIDMQEITSDIPILSKYTMPTIKMAKFQAKWYCEETNLTYVAIGFVTSDQLEEMKKMIESIQCHPEKSLFNLNLGI</sequence>
<keyword evidence="1" id="KW-0472">Membrane</keyword>
<proteinExistence type="predicted"/>
<keyword evidence="1" id="KW-0812">Transmembrane</keyword>
<keyword evidence="1" id="KW-1133">Transmembrane helix</keyword>
<dbReference type="AlphaFoldDB" id="A0A1D3L3A1"/>
<dbReference type="OrthoDB" id="382256at2157"/>
<dbReference type="GeneID" id="30412318"/>
<dbReference type="KEGG" id="mcub:MCBB_1477"/>
<evidence type="ECO:0000313" key="2">
    <source>
        <dbReference type="EMBL" id="SCG86033.1"/>
    </source>
</evidence>
<evidence type="ECO:0000313" key="3">
    <source>
        <dbReference type="Proteomes" id="UP000094707"/>
    </source>
</evidence>
<dbReference type="RefSeq" id="WP_071907137.1">
    <property type="nucleotide sequence ID" value="NZ_LT607756.1"/>
</dbReference>
<feature type="transmembrane region" description="Helical" evidence="1">
    <location>
        <begin position="20"/>
        <end position="42"/>
    </location>
</feature>
<keyword evidence="3" id="KW-1185">Reference proteome</keyword>